<reference evidence="5" key="2">
    <citation type="submission" date="2021-04" db="EMBL/GenBank/DDBJ databases">
        <authorList>
            <person name="Gilroy R."/>
        </authorList>
    </citation>
    <scope>NUCLEOTIDE SEQUENCE</scope>
    <source>
        <strain evidence="5">14324</strain>
    </source>
</reference>
<dbReference type="SUPFAM" id="SSF46689">
    <property type="entry name" value="Homeodomain-like"/>
    <property type="match status" value="2"/>
</dbReference>
<dbReference type="PANTHER" id="PTHR43280">
    <property type="entry name" value="ARAC-FAMILY TRANSCRIPTIONAL REGULATOR"/>
    <property type="match status" value="1"/>
</dbReference>
<dbReference type="PANTHER" id="PTHR43280:SF2">
    <property type="entry name" value="HTH-TYPE TRANSCRIPTIONAL REGULATOR EXSA"/>
    <property type="match status" value="1"/>
</dbReference>
<name>A0A9D2ITA2_9FIRM</name>
<keyword evidence="3" id="KW-0804">Transcription</keyword>
<evidence type="ECO:0000256" key="2">
    <source>
        <dbReference type="ARBA" id="ARBA00023125"/>
    </source>
</evidence>
<feature type="domain" description="HTH araC/xylS-type" evidence="4">
    <location>
        <begin position="283"/>
        <end position="377"/>
    </location>
</feature>
<dbReference type="PROSITE" id="PS01124">
    <property type="entry name" value="HTH_ARAC_FAMILY_2"/>
    <property type="match status" value="1"/>
</dbReference>
<keyword evidence="2" id="KW-0238">DNA-binding</keyword>
<comment type="caution">
    <text evidence="5">The sequence shown here is derived from an EMBL/GenBank/DDBJ whole genome shotgun (WGS) entry which is preliminary data.</text>
</comment>
<evidence type="ECO:0000256" key="1">
    <source>
        <dbReference type="ARBA" id="ARBA00023015"/>
    </source>
</evidence>
<dbReference type="GO" id="GO:0043565">
    <property type="term" value="F:sequence-specific DNA binding"/>
    <property type="evidence" value="ECO:0007669"/>
    <property type="project" value="InterPro"/>
</dbReference>
<gene>
    <name evidence="5" type="ORF">IAA21_06150</name>
</gene>
<accession>A0A9D2ITA2</accession>
<keyword evidence="1" id="KW-0805">Transcription regulation</keyword>
<dbReference type="InterPro" id="IPR018060">
    <property type="entry name" value="HTH_AraC"/>
</dbReference>
<dbReference type="Gene3D" id="1.10.10.60">
    <property type="entry name" value="Homeodomain-like"/>
    <property type="match status" value="2"/>
</dbReference>
<reference evidence="5" key="1">
    <citation type="journal article" date="2021" name="PeerJ">
        <title>Extensive microbial diversity within the chicken gut microbiome revealed by metagenomics and culture.</title>
        <authorList>
            <person name="Gilroy R."/>
            <person name="Ravi A."/>
            <person name="Getino M."/>
            <person name="Pursley I."/>
            <person name="Horton D.L."/>
            <person name="Alikhan N.F."/>
            <person name="Baker D."/>
            <person name="Gharbi K."/>
            <person name="Hall N."/>
            <person name="Watson M."/>
            <person name="Adriaenssens E.M."/>
            <person name="Foster-Nyarko E."/>
            <person name="Jarju S."/>
            <person name="Secka A."/>
            <person name="Antonio M."/>
            <person name="Oren A."/>
            <person name="Chaudhuri R.R."/>
            <person name="La Ragione R."/>
            <person name="Hildebrand F."/>
            <person name="Pallen M.J."/>
        </authorList>
    </citation>
    <scope>NUCLEOTIDE SEQUENCE</scope>
    <source>
        <strain evidence="5">14324</strain>
    </source>
</reference>
<organism evidence="5 6">
    <name type="scientific">Candidatus Blautia faecigallinarum</name>
    <dbReference type="NCBI Taxonomy" id="2838488"/>
    <lineage>
        <taxon>Bacteria</taxon>
        <taxon>Bacillati</taxon>
        <taxon>Bacillota</taxon>
        <taxon>Clostridia</taxon>
        <taxon>Lachnospirales</taxon>
        <taxon>Lachnospiraceae</taxon>
        <taxon>Blautia</taxon>
    </lineage>
</organism>
<proteinExistence type="predicted"/>
<dbReference type="GO" id="GO:0003700">
    <property type="term" value="F:DNA-binding transcription factor activity"/>
    <property type="evidence" value="ECO:0007669"/>
    <property type="project" value="InterPro"/>
</dbReference>
<evidence type="ECO:0000313" key="6">
    <source>
        <dbReference type="Proteomes" id="UP000824041"/>
    </source>
</evidence>
<dbReference type="SMART" id="SM00342">
    <property type="entry name" value="HTH_ARAC"/>
    <property type="match status" value="1"/>
</dbReference>
<dbReference type="Proteomes" id="UP000824041">
    <property type="component" value="Unassembled WGS sequence"/>
</dbReference>
<evidence type="ECO:0000259" key="4">
    <source>
        <dbReference type="PROSITE" id="PS01124"/>
    </source>
</evidence>
<protein>
    <submittedName>
        <fullName evidence="5">AraC family transcriptional regulator</fullName>
    </submittedName>
</protein>
<dbReference type="InterPro" id="IPR009057">
    <property type="entry name" value="Homeodomain-like_sf"/>
</dbReference>
<evidence type="ECO:0000256" key="3">
    <source>
        <dbReference type="ARBA" id="ARBA00023163"/>
    </source>
</evidence>
<evidence type="ECO:0000313" key="5">
    <source>
        <dbReference type="EMBL" id="HIZ22364.1"/>
    </source>
</evidence>
<dbReference type="EMBL" id="DXBU01000090">
    <property type="protein sequence ID" value="HIZ22364.1"/>
    <property type="molecule type" value="Genomic_DNA"/>
</dbReference>
<sequence length="377" mass="44829">MTENLKLDEMGQKDEKECIQHYFLMKYLYTGDKEAVKKAEDLLDLETWQKWCCAVLLETNKAFFDSVKGQLQIELEKELRRNFYYLNLNPGQSLLLFWDENSDYQLIAKQIRLILRRRYTERFYLSISKRFQGWEALPEILDQLEQRMEERFYYKENQVFFSEEEELQSIGKEVQDAHILQLIAEDISRKDTEQLRRHFGYLKEKYSEGKGFSAMYVKFVFSNVVQEIFNESQFGDEIRLEKEIDALYACSSLAQILSGTERLIQEYEAFLESSGKETEKEVEKAKAYVENHYKEDITTQMLSEEAGLPCGYLSFIFKKKTGASVHRYLHIQRMKHAKELLALPAADPKEVSRQVGFRDPEYFSRSFREYYGWGRKL</sequence>
<dbReference type="AlphaFoldDB" id="A0A9D2ITA2"/>
<dbReference type="Pfam" id="PF12833">
    <property type="entry name" value="HTH_18"/>
    <property type="match status" value="1"/>
</dbReference>